<name>A0A0L6JTX1_9FIRM</name>
<keyword evidence="2" id="KW-1185">Reference proteome</keyword>
<comment type="caution">
    <text evidence="1">The sequence shown here is derived from an EMBL/GenBank/DDBJ whole genome shotgun (WGS) entry which is preliminary data.</text>
</comment>
<accession>A0A0L6JTX1</accession>
<gene>
    <name evidence="1" type="ORF">Bccel_4141</name>
</gene>
<proteinExistence type="predicted"/>
<protein>
    <recommendedName>
        <fullName evidence="3">STAS/SEC14 domain-containing protein</fullName>
    </recommendedName>
</protein>
<reference evidence="2" key="1">
    <citation type="submission" date="2015-07" db="EMBL/GenBank/DDBJ databases">
        <title>Near-Complete Genome Sequence of the Cellulolytic Bacterium Bacteroides (Pseudobacteroides) cellulosolvens ATCC 35603.</title>
        <authorList>
            <person name="Dassa B."/>
            <person name="Utturkar S.M."/>
            <person name="Klingeman D.M."/>
            <person name="Hurt R.A."/>
            <person name="Keller M."/>
            <person name="Xu J."/>
            <person name="Reddy Y.H.K."/>
            <person name="Borovok I."/>
            <person name="Grinberg I.R."/>
            <person name="Lamed R."/>
            <person name="Zhivin O."/>
            <person name="Bayer E.A."/>
            <person name="Brown S.D."/>
        </authorList>
    </citation>
    <scope>NUCLEOTIDE SEQUENCE [LARGE SCALE GENOMIC DNA]</scope>
    <source>
        <strain evidence="2">DSM 2933</strain>
    </source>
</reference>
<evidence type="ECO:0000313" key="2">
    <source>
        <dbReference type="Proteomes" id="UP000036923"/>
    </source>
</evidence>
<sequence>MNKSPSGSLCPYYYMGGELHPLKYGSYFKNKDKLFAVMKAEEEFILKSPGLNNRRIWIDLYETTIDDEVIDTLVLHIITIRSKINKLCLVGCSILVRCKIRKQFKARTMDIAQQIKFFSDPEEAKQWLIGKPY</sequence>
<evidence type="ECO:0008006" key="3">
    <source>
        <dbReference type="Google" id="ProtNLM"/>
    </source>
</evidence>
<dbReference type="OrthoDB" id="2057321at2"/>
<dbReference type="AlphaFoldDB" id="A0A0L6JTX1"/>
<dbReference type="EMBL" id="LGTC01000001">
    <property type="protein sequence ID" value="KNY28867.1"/>
    <property type="molecule type" value="Genomic_DNA"/>
</dbReference>
<dbReference type="eggNOG" id="ENOG5033935">
    <property type="taxonomic scope" value="Bacteria"/>
</dbReference>
<evidence type="ECO:0000313" key="1">
    <source>
        <dbReference type="EMBL" id="KNY28867.1"/>
    </source>
</evidence>
<dbReference type="Proteomes" id="UP000036923">
    <property type="component" value="Unassembled WGS sequence"/>
</dbReference>
<organism evidence="1 2">
    <name type="scientific">Pseudobacteroides cellulosolvens ATCC 35603 = DSM 2933</name>
    <dbReference type="NCBI Taxonomy" id="398512"/>
    <lineage>
        <taxon>Bacteria</taxon>
        <taxon>Bacillati</taxon>
        <taxon>Bacillota</taxon>
        <taxon>Clostridia</taxon>
        <taxon>Eubacteriales</taxon>
        <taxon>Oscillospiraceae</taxon>
        <taxon>Pseudobacteroides</taxon>
    </lineage>
</organism>